<reference evidence="14" key="1">
    <citation type="journal article" date="2023" name="BMC Genomics">
        <title>Chromosome-level genome assemblies of Cutaneotrichosporon spp. (Trichosporonales, Basidiomycota) reveal imbalanced evolution between nucleotide sequences and chromosome synteny.</title>
        <authorList>
            <person name="Kobayashi Y."/>
            <person name="Kayamori A."/>
            <person name="Aoki K."/>
            <person name="Shiwa Y."/>
            <person name="Matsutani M."/>
            <person name="Fujita N."/>
            <person name="Sugita T."/>
            <person name="Iwasaki W."/>
            <person name="Tanaka N."/>
            <person name="Takashima M."/>
        </authorList>
    </citation>
    <scope>NUCLEOTIDE SEQUENCE</scope>
    <source>
        <strain evidence="14">HIS016</strain>
    </source>
</reference>
<dbReference type="EMBL" id="BTCM01000002">
    <property type="protein sequence ID" value="GMK55120.1"/>
    <property type="molecule type" value="Genomic_DNA"/>
</dbReference>
<keyword evidence="8 11" id="KW-0449">Lipoprotein</keyword>
<keyword evidence="5 11" id="KW-1133">Transmembrane helix</keyword>
<feature type="transmembrane region" description="Helical" evidence="11 12">
    <location>
        <begin position="176"/>
        <end position="202"/>
    </location>
</feature>
<dbReference type="EC" id="2.3.1.225" evidence="11"/>
<proteinExistence type="inferred from homology"/>
<dbReference type="InterPro" id="IPR001594">
    <property type="entry name" value="Palmitoyltrfase_DHHC"/>
</dbReference>
<keyword evidence="2 11" id="KW-0808">Transferase</keyword>
<evidence type="ECO:0000313" key="15">
    <source>
        <dbReference type="Proteomes" id="UP001222932"/>
    </source>
</evidence>
<dbReference type="Proteomes" id="UP001222932">
    <property type="component" value="Unassembled WGS sequence"/>
</dbReference>
<comment type="similarity">
    <text evidence="11">Belongs to the DHHC palmitoyltransferase family. PFA4 subfamily.</text>
</comment>
<evidence type="ECO:0000256" key="2">
    <source>
        <dbReference type="ARBA" id="ARBA00022679"/>
    </source>
</evidence>
<comment type="caution">
    <text evidence="14">The sequence shown here is derived from an EMBL/GenBank/DDBJ whole genome shotgun (WGS) entry which is preliminary data.</text>
</comment>
<dbReference type="InterPro" id="IPR039859">
    <property type="entry name" value="PFA4/ZDH16/20/ERF2-like"/>
</dbReference>
<feature type="transmembrane region" description="Helical" evidence="11 12">
    <location>
        <begin position="41"/>
        <end position="59"/>
    </location>
</feature>
<comment type="domain">
    <text evidence="11 12">The DHHC domain is required for palmitoyltransferase activity.</text>
</comment>
<feature type="domain" description="Palmitoyltransferase DHHC" evidence="13">
    <location>
        <begin position="90"/>
        <end position="216"/>
    </location>
</feature>
<gene>
    <name evidence="11 14" type="primary">PFA4</name>
    <name evidence="14" type="ORF">CspeluHIS016_0201760</name>
</gene>
<keyword evidence="6 11" id="KW-0472">Membrane</keyword>
<evidence type="ECO:0000256" key="11">
    <source>
        <dbReference type="HAMAP-Rule" id="MF_03199"/>
    </source>
</evidence>
<evidence type="ECO:0000256" key="4">
    <source>
        <dbReference type="ARBA" id="ARBA00022824"/>
    </source>
</evidence>
<evidence type="ECO:0000256" key="5">
    <source>
        <dbReference type="ARBA" id="ARBA00022989"/>
    </source>
</evidence>
<feature type="active site" description="S-palmitoyl cysteine intermediate" evidence="11">
    <location>
        <position position="123"/>
    </location>
</feature>
<dbReference type="GO" id="GO:0019706">
    <property type="term" value="F:protein-cysteine S-palmitoyltransferase activity"/>
    <property type="evidence" value="ECO:0007669"/>
    <property type="project" value="UniProtKB-UniRule"/>
</dbReference>
<keyword evidence="4 11" id="KW-0256">Endoplasmic reticulum</keyword>
<name>A0AAD3TRL2_9TREE</name>
<keyword evidence="9 11" id="KW-0012">Acyltransferase</keyword>
<reference evidence="14" key="2">
    <citation type="submission" date="2023-06" db="EMBL/GenBank/DDBJ databases">
        <authorList>
            <person name="Kobayashi Y."/>
            <person name="Kayamori A."/>
            <person name="Aoki K."/>
            <person name="Shiwa Y."/>
            <person name="Fujita N."/>
            <person name="Sugita T."/>
            <person name="Iwasaki W."/>
            <person name="Tanaka N."/>
            <person name="Takashima M."/>
        </authorList>
    </citation>
    <scope>NUCLEOTIDE SEQUENCE</scope>
    <source>
        <strain evidence="14">HIS016</strain>
    </source>
</reference>
<sequence length="426" mass="48865">MAINWTWFWVGITSSLIAFISYTSQLFIFWPWYGREWSWDFLKVMIPFNLCVAMIWWNYRLCVTTEPGHVPDGWRPNASGEGIEVKRGNYAPRYCKSCEHFKPPRAHHCRQCKTCVLKLDHHCPWVANCVGFYNHGHFIRFLLWVDIATSFHLILMAGRVHEYIREPWMEPSLTEILMMVFNFAACVPVWLCVGMFSIYHVWLVASNTTTIERWEKDKVSTLVRRGKITAIKYPYNIGFMSNMRSVLGPRWYTWLWPQSMQGTGLSYVVNPEAGDSSVQYMWPPREQHSEPIPLPMGSPFVYGDGFNPALRASNGARRGREGCVPYTAPWETAVDEDGNAIDDDSDDTSSTPEFYLSDYDDEDEPLAYTSARVRRGSEGWEVRPAGAGGGSGWNAGVEQLDALAQAHANAQYPWQRPGRYNVYSEA</sequence>
<evidence type="ECO:0000256" key="3">
    <source>
        <dbReference type="ARBA" id="ARBA00022692"/>
    </source>
</evidence>
<evidence type="ECO:0000256" key="9">
    <source>
        <dbReference type="ARBA" id="ARBA00023315"/>
    </source>
</evidence>
<evidence type="ECO:0000256" key="6">
    <source>
        <dbReference type="ARBA" id="ARBA00023136"/>
    </source>
</evidence>
<comment type="subcellular location">
    <subcellularLocation>
        <location evidence="11">Endoplasmic reticulum membrane</location>
        <topology evidence="11">Multi-pass membrane protein</topology>
    </subcellularLocation>
    <subcellularLocation>
        <location evidence="1">Membrane</location>
        <topology evidence="1">Multi-pass membrane protein</topology>
    </subcellularLocation>
</comment>
<evidence type="ECO:0000259" key="13">
    <source>
        <dbReference type="Pfam" id="PF01529"/>
    </source>
</evidence>
<organism evidence="14 15">
    <name type="scientific">Cutaneotrichosporon spelunceum</name>
    <dbReference type="NCBI Taxonomy" id="1672016"/>
    <lineage>
        <taxon>Eukaryota</taxon>
        <taxon>Fungi</taxon>
        <taxon>Dikarya</taxon>
        <taxon>Basidiomycota</taxon>
        <taxon>Agaricomycotina</taxon>
        <taxon>Tremellomycetes</taxon>
        <taxon>Trichosporonales</taxon>
        <taxon>Trichosporonaceae</taxon>
        <taxon>Cutaneotrichosporon</taxon>
    </lineage>
</organism>
<evidence type="ECO:0000256" key="10">
    <source>
        <dbReference type="ARBA" id="ARBA00048048"/>
    </source>
</evidence>
<keyword evidence="15" id="KW-1185">Reference proteome</keyword>
<comment type="function">
    <text evidence="11">Mediates the reversible addition of palmitate to target proteins, thereby regulating their membrane association and biological function.</text>
</comment>
<feature type="transmembrane region" description="Helical" evidence="11 12">
    <location>
        <begin position="138"/>
        <end position="155"/>
    </location>
</feature>
<evidence type="ECO:0000256" key="1">
    <source>
        <dbReference type="ARBA" id="ARBA00004141"/>
    </source>
</evidence>
<keyword evidence="7 11" id="KW-0564">Palmitate</keyword>
<keyword evidence="3 11" id="KW-0812">Transmembrane</keyword>
<dbReference type="Pfam" id="PF01529">
    <property type="entry name" value="DHHC"/>
    <property type="match status" value="1"/>
</dbReference>
<protein>
    <recommendedName>
        <fullName evidence="11">Palmitoyltransferase PFA4</fullName>
        <ecNumber evidence="11">2.3.1.225</ecNumber>
    </recommendedName>
    <alternativeName>
        <fullName evidence="11">Protein S-acyltransferase</fullName>
        <shortName evidence="11">PAT</shortName>
    </alternativeName>
    <alternativeName>
        <fullName evidence="11">Protein fatty acyltransferase 4</fullName>
    </alternativeName>
</protein>
<dbReference type="InterPro" id="IPR033682">
    <property type="entry name" value="PFA4"/>
</dbReference>
<evidence type="ECO:0000313" key="14">
    <source>
        <dbReference type="EMBL" id="GMK55120.1"/>
    </source>
</evidence>
<evidence type="ECO:0000256" key="7">
    <source>
        <dbReference type="ARBA" id="ARBA00023139"/>
    </source>
</evidence>
<feature type="transmembrane region" description="Helical" evidence="11 12">
    <location>
        <begin position="6"/>
        <end position="29"/>
    </location>
</feature>
<dbReference type="PANTHER" id="PTHR12246">
    <property type="entry name" value="PALMITOYLTRANSFERASE ZDHHC16"/>
    <property type="match status" value="1"/>
</dbReference>
<evidence type="ECO:0000256" key="12">
    <source>
        <dbReference type="RuleBase" id="RU079119"/>
    </source>
</evidence>
<dbReference type="GO" id="GO:0005789">
    <property type="term" value="C:endoplasmic reticulum membrane"/>
    <property type="evidence" value="ECO:0007669"/>
    <property type="project" value="UniProtKB-SubCell"/>
</dbReference>
<evidence type="ECO:0000256" key="8">
    <source>
        <dbReference type="ARBA" id="ARBA00023288"/>
    </source>
</evidence>
<accession>A0AAD3TRL2</accession>
<dbReference type="AlphaFoldDB" id="A0AAD3TRL2"/>
<dbReference type="PROSITE" id="PS50216">
    <property type="entry name" value="DHHC"/>
    <property type="match status" value="1"/>
</dbReference>
<comment type="catalytic activity">
    <reaction evidence="10 11 12">
        <text>L-cysteinyl-[protein] + hexadecanoyl-CoA = S-hexadecanoyl-L-cysteinyl-[protein] + CoA</text>
        <dbReference type="Rhea" id="RHEA:36683"/>
        <dbReference type="Rhea" id="RHEA-COMP:10131"/>
        <dbReference type="Rhea" id="RHEA-COMP:11032"/>
        <dbReference type="ChEBI" id="CHEBI:29950"/>
        <dbReference type="ChEBI" id="CHEBI:57287"/>
        <dbReference type="ChEBI" id="CHEBI:57379"/>
        <dbReference type="ChEBI" id="CHEBI:74151"/>
        <dbReference type="EC" id="2.3.1.225"/>
    </reaction>
</comment>
<dbReference type="HAMAP" id="MF_03199">
    <property type="entry name" value="DHHC_PAT_PFA4"/>
    <property type="match status" value="1"/>
</dbReference>